<reference evidence="2" key="1">
    <citation type="journal article" date="2019" name="Int. J. Syst. Evol. Microbiol.">
        <title>The Global Catalogue of Microorganisms (GCM) 10K type strain sequencing project: providing services to taxonomists for standard genome sequencing and annotation.</title>
        <authorList>
            <consortium name="The Broad Institute Genomics Platform"/>
            <consortium name="The Broad Institute Genome Sequencing Center for Infectious Disease"/>
            <person name="Wu L."/>
            <person name="Ma J."/>
        </authorList>
    </citation>
    <scope>NUCLEOTIDE SEQUENCE [LARGE SCALE GENOMIC DNA]</scope>
    <source>
        <strain evidence="2">CCUG 60742</strain>
    </source>
</reference>
<keyword evidence="2" id="KW-1185">Reference proteome</keyword>
<comment type="caution">
    <text evidence="1">The sequence shown here is derived from an EMBL/GenBank/DDBJ whole genome shotgun (WGS) entry which is preliminary data.</text>
</comment>
<name>A0ABW2ZIB3_9SPHI</name>
<evidence type="ECO:0000313" key="1">
    <source>
        <dbReference type="EMBL" id="MFD0765913.1"/>
    </source>
</evidence>
<dbReference type="RefSeq" id="WP_377143340.1">
    <property type="nucleotide sequence ID" value="NZ_JBHTIA010000009.1"/>
</dbReference>
<dbReference type="Proteomes" id="UP001597073">
    <property type="component" value="Unassembled WGS sequence"/>
</dbReference>
<dbReference type="EMBL" id="JBHTIA010000009">
    <property type="protein sequence ID" value="MFD0765913.1"/>
    <property type="molecule type" value="Genomic_DNA"/>
</dbReference>
<accession>A0ABW2ZIB3</accession>
<gene>
    <name evidence="1" type="ORF">ACFQZI_13710</name>
</gene>
<evidence type="ECO:0000313" key="2">
    <source>
        <dbReference type="Proteomes" id="UP001597073"/>
    </source>
</evidence>
<protein>
    <recommendedName>
        <fullName evidence="3">DUF4468 domain-containing protein</fullName>
    </recommendedName>
</protein>
<evidence type="ECO:0008006" key="3">
    <source>
        <dbReference type="Google" id="ProtNLM"/>
    </source>
</evidence>
<organism evidence="1 2">
    <name type="scientific">Mucilaginibacter lutimaris</name>
    <dbReference type="NCBI Taxonomy" id="931629"/>
    <lineage>
        <taxon>Bacteria</taxon>
        <taxon>Pseudomonadati</taxon>
        <taxon>Bacteroidota</taxon>
        <taxon>Sphingobacteriia</taxon>
        <taxon>Sphingobacteriales</taxon>
        <taxon>Sphingobacteriaceae</taxon>
        <taxon>Mucilaginibacter</taxon>
    </lineage>
</organism>
<proteinExistence type="predicted"/>
<sequence length="196" mass="22209">MKKLFITLIVLLFIVSSVKSQSKYTDAEWNKLVGFLSAEQWGDANTLSLQILKRIPAAEIDSDDAAAFRYMYIYSEAGLMNERKVTKEQAQKKITPHIGHKVLLAAHPITSKQGFNSITLVNDKTDTLMVTATNKTATQIFSFEYIIPKKRFPLDEFKNNEGKFYGVIGRIKSIKAGGDMFPRFQIYVDEAEMVAR</sequence>